<evidence type="ECO:0000313" key="3">
    <source>
        <dbReference type="Proteomes" id="UP000778578"/>
    </source>
</evidence>
<comment type="caution">
    <text evidence="2">The sequence shown here is derived from an EMBL/GenBank/DDBJ whole genome shotgun (WGS) entry which is preliminary data.</text>
</comment>
<accession>A0ABS7Q2W9</accession>
<gene>
    <name evidence="2" type="ORF">K7862_07555</name>
</gene>
<feature type="region of interest" description="Disordered" evidence="1">
    <location>
        <begin position="1"/>
        <end position="27"/>
    </location>
</feature>
<keyword evidence="3" id="KW-1185">Reference proteome</keyword>
<sequence length="273" mass="27559">MSDDPTLDDGPASGEAGSGHAAPGDDQLAALGPFFAVERHDPADPPAGTWRPVSEIADDPAVLDERVAAVRQFLAAGSRAPVERIEVRVAASVAHLGLAARLSSPLLATAVLHGRVDPVTLADLRRQDTLGGAFPLSLPRPGSPGTTDVAGVLLDDLAAPLAAAFGRFGVSTHILRGNAASALAGAARVIAAAGGGGTITRGAEARTLVEELLRHPFLAGTGGYGNSGYGNGGGGYVSGFRRHSCCLIYRAAPDHNGALCGDCALSRPATSPR</sequence>
<protein>
    <submittedName>
        <fullName evidence="2">(2Fe-2S)-binding protein</fullName>
    </submittedName>
</protein>
<name>A0ABS7Q2W9_9ACTN</name>
<reference evidence="2 3" key="1">
    <citation type="submission" date="2021-08" db="EMBL/GenBank/DDBJ databases">
        <title>WGS of actinomycetes from Thailand.</title>
        <authorList>
            <person name="Thawai C."/>
        </authorList>
    </citation>
    <scope>NUCLEOTIDE SEQUENCE [LARGE SCALE GENOMIC DNA]</scope>
    <source>
        <strain evidence="2 3">PLK6-54</strain>
    </source>
</reference>
<dbReference type="RefSeq" id="WP_222961656.1">
    <property type="nucleotide sequence ID" value="NZ_JAINZZ010000006.1"/>
</dbReference>
<proteinExistence type="predicted"/>
<evidence type="ECO:0000313" key="2">
    <source>
        <dbReference type="EMBL" id="MBY8877491.1"/>
    </source>
</evidence>
<evidence type="ECO:0000256" key="1">
    <source>
        <dbReference type="SAM" id="MobiDB-lite"/>
    </source>
</evidence>
<organism evidence="2 3">
    <name type="scientific">Actinacidiphila acidipaludis</name>
    <dbReference type="NCBI Taxonomy" id="2873382"/>
    <lineage>
        <taxon>Bacteria</taxon>
        <taxon>Bacillati</taxon>
        <taxon>Actinomycetota</taxon>
        <taxon>Actinomycetes</taxon>
        <taxon>Kitasatosporales</taxon>
        <taxon>Streptomycetaceae</taxon>
        <taxon>Actinacidiphila</taxon>
    </lineage>
</organism>
<dbReference type="Proteomes" id="UP000778578">
    <property type="component" value="Unassembled WGS sequence"/>
</dbReference>
<dbReference type="EMBL" id="JAINZZ010000006">
    <property type="protein sequence ID" value="MBY8877491.1"/>
    <property type="molecule type" value="Genomic_DNA"/>
</dbReference>